<dbReference type="InterPro" id="IPR036291">
    <property type="entry name" value="NAD(P)-bd_dom_sf"/>
</dbReference>
<accession>A0ABW1IEF8</accession>
<dbReference type="PANTHER" id="PTHR48079:SF6">
    <property type="entry name" value="NAD(P)-BINDING DOMAIN-CONTAINING PROTEIN-RELATED"/>
    <property type="match status" value="1"/>
</dbReference>
<keyword evidence="3" id="KW-1185">Reference proteome</keyword>
<sequence>MRIVVTGATGNIGTAVLRRLAAEDHELVGLARRVPAGPLAGGQPAAWRSVDLTRVTPDELARVFDGADAVVHLAWGFQPSHDLRYLRELGVGGTRRVVAAAAAAGVPHLVHLSSIGAYSPRRDDAPVDESWPTDGVPTSRYSRHKAAAERILDEAEAEGAVPTVTRLRPGIVGQHSAGSALLRYGLPGLVPARALTWLPVLPLDRRLAIPVVHADDVADAVARVLDRGAAGAFNLAADPPLTAADIARVLGARLVHVPSALVRPAMSAAWHLRLQQVDTGWLDMAFALPLLDTTRARTELGWKPTKDAVAVFGEVVDGMRTAASGPTAVLRPRTVAGAVGDALLHGHVGRRSRP</sequence>
<name>A0ABW1IEF8_9PSEU</name>
<protein>
    <submittedName>
        <fullName evidence="2">NAD-dependent epimerase/dehydratase family protein</fullName>
    </submittedName>
</protein>
<dbReference type="RefSeq" id="WP_379570660.1">
    <property type="nucleotide sequence ID" value="NZ_JBHSQK010000093.1"/>
</dbReference>
<comment type="caution">
    <text evidence="2">The sequence shown here is derived from an EMBL/GenBank/DDBJ whole genome shotgun (WGS) entry which is preliminary data.</text>
</comment>
<dbReference type="InterPro" id="IPR001509">
    <property type="entry name" value="Epimerase_deHydtase"/>
</dbReference>
<gene>
    <name evidence="2" type="ORF">ACFQH9_27890</name>
</gene>
<dbReference type="Gene3D" id="3.40.50.720">
    <property type="entry name" value="NAD(P)-binding Rossmann-like Domain"/>
    <property type="match status" value="1"/>
</dbReference>
<proteinExistence type="predicted"/>
<dbReference type="SUPFAM" id="SSF51735">
    <property type="entry name" value="NAD(P)-binding Rossmann-fold domains"/>
    <property type="match status" value="1"/>
</dbReference>
<dbReference type="Pfam" id="PF01370">
    <property type="entry name" value="Epimerase"/>
    <property type="match status" value="1"/>
</dbReference>
<dbReference type="EMBL" id="JBHSQK010000093">
    <property type="protein sequence ID" value="MFC5952092.1"/>
    <property type="molecule type" value="Genomic_DNA"/>
</dbReference>
<organism evidence="2 3">
    <name type="scientific">Pseudonocardia lutea</name>
    <dbReference type="NCBI Taxonomy" id="2172015"/>
    <lineage>
        <taxon>Bacteria</taxon>
        <taxon>Bacillati</taxon>
        <taxon>Actinomycetota</taxon>
        <taxon>Actinomycetes</taxon>
        <taxon>Pseudonocardiales</taxon>
        <taxon>Pseudonocardiaceae</taxon>
        <taxon>Pseudonocardia</taxon>
    </lineage>
</organism>
<feature type="domain" description="NAD-dependent epimerase/dehydratase" evidence="1">
    <location>
        <begin position="3"/>
        <end position="235"/>
    </location>
</feature>
<evidence type="ECO:0000313" key="3">
    <source>
        <dbReference type="Proteomes" id="UP001596119"/>
    </source>
</evidence>
<dbReference type="InterPro" id="IPR051783">
    <property type="entry name" value="NAD(P)-dependent_oxidoreduct"/>
</dbReference>
<reference evidence="3" key="1">
    <citation type="journal article" date="2019" name="Int. J. Syst. Evol. Microbiol.">
        <title>The Global Catalogue of Microorganisms (GCM) 10K type strain sequencing project: providing services to taxonomists for standard genome sequencing and annotation.</title>
        <authorList>
            <consortium name="The Broad Institute Genomics Platform"/>
            <consortium name="The Broad Institute Genome Sequencing Center for Infectious Disease"/>
            <person name="Wu L."/>
            <person name="Ma J."/>
        </authorList>
    </citation>
    <scope>NUCLEOTIDE SEQUENCE [LARGE SCALE GENOMIC DNA]</scope>
    <source>
        <strain evidence="3">CGMCC 4.7397</strain>
    </source>
</reference>
<evidence type="ECO:0000259" key="1">
    <source>
        <dbReference type="Pfam" id="PF01370"/>
    </source>
</evidence>
<dbReference type="PANTHER" id="PTHR48079">
    <property type="entry name" value="PROTEIN YEEZ"/>
    <property type="match status" value="1"/>
</dbReference>
<evidence type="ECO:0000313" key="2">
    <source>
        <dbReference type="EMBL" id="MFC5952092.1"/>
    </source>
</evidence>
<dbReference type="Proteomes" id="UP001596119">
    <property type="component" value="Unassembled WGS sequence"/>
</dbReference>